<dbReference type="InterPro" id="IPR033906">
    <property type="entry name" value="Lipase_N"/>
</dbReference>
<evidence type="ECO:0000256" key="1">
    <source>
        <dbReference type="ARBA" id="ARBA00004613"/>
    </source>
</evidence>
<dbReference type="InterPro" id="IPR029058">
    <property type="entry name" value="AB_hydrolase_fold"/>
</dbReference>
<keyword evidence="3" id="KW-0964">Secreted</keyword>
<comment type="similarity">
    <text evidence="2 4">Belongs to the AB hydrolase superfamily. Lipase family.</text>
</comment>
<feature type="domain" description="Lipase" evidence="6">
    <location>
        <begin position="115"/>
        <end position="431"/>
    </location>
</feature>
<dbReference type="AlphaFoldDB" id="A0A1W0WWX6"/>
<reference evidence="8" key="1">
    <citation type="submission" date="2017-01" db="EMBL/GenBank/DDBJ databases">
        <title>Comparative genomics of anhydrobiosis in the tardigrade Hypsibius dujardini.</title>
        <authorList>
            <person name="Yoshida Y."/>
            <person name="Koutsovoulos G."/>
            <person name="Laetsch D."/>
            <person name="Stevens L."/>
            <person name="Kumar S."/>
            <person name="Horikawa D."/>
            <person name="Ishino K."/>
            <person name="Komine S."/>
            <person name="Tomita M."/>
            <person name="Blaxter M."/>
            <person name="Arakawa K."/>
        </authorList>
    </citation>
    <scope>NUCLEOTIDE SEQUENCE [LARGE SCALE GENOMIC DNA]</scope>
    <source>
        <strain evidence="8">Z151</strain>
    </source>
</reference>
<dbReference type="InterPro" id="IPR000734">
    <property type="entry name" value="TAG_lipase"/>
</dbReference>
<keyword evidence="8" id="KW-1185">Reference proteome</keyword>
<dbReference type="GO" id="GO:0016042">
    <property type="term" value="P:lipid catabolic process"/>
    <property type="evidence" value="ECO:0007669"/>
    <property type="project" value="TreeGrafter"/>
</dbReference>
<comment type="subcellular location">
    <subcellularLocation>
        <location evidence="1">Secreted</location>
    </subcellularLocation>
</comment>
<gene>
    <name evidence="7" type="ORF">BV898_06229</name>
</gene>
<dbReference type="Pfam" id="PF00151">
    <property type="entry name" value="Lipase"/>
    <property type="match status" value="1"/>
</dbReference>
<evidence type="ECO:0000256" key="5">
    <source>
        <dbReference type="SAM" id="SignalP"/>
    </source>
</evidence>
<dbReference type="GO" id="GO:0016298">
    <property type="term" value="F:lipase activity"/>
    <property type="evidence" value="ECO:0007669"/>
    <property type="project" value="InterPro"/>
</dbReference>
<organism evidence="7 8">
    <name type="scientific">Hypsibius exemplaris</name>
    <name type="common">Freshwater tardigrade</name>
    <dbReference type="NCBI Taxonomy" id="2072580"/>
    <lineage>
        <taxon>Eukaryota</taxon>
        <taxon>Metazoa</taxon>
        <taxon>Ecdysozoa</taxon>
        <taxon>Tardigrada</taxon>
        <taxon>Eutardigrada</taxon>
        <taxon>Parachela</taxon>
        <taxon>Hypsibioidea</taxon>
        <taxon>Hypsibiidae</taxon>
        <taxon>Hypsibius</taxon>
    </lineage>
</organism>
<dbReference type="Proteomes" id="UP000192578">
    <property type="component" value="Unassembled WGS sequence"/>
</dbReference>
<evidence type="ECO:0000259" key="6">
    <source>
        <dbReference type="Pfam" id="PF00151"/>
    </source>
</evidence>
<dbReference type="EMBL" id="MTYJ01000036">
    <property type="protein sequence ID" value="OQV19688.1"/>
    <property type="molecule type" value="Genomic_DNA"/>
</dbReference>
<evidence type="ECO:0000256" key="4">
    <source>
        <dbReference type="RuleBase" id="RU004262"/>
    </source>
</evidence>
<dbReference type="GO" id="GO:0005615">
    <property type="term" value="C:extracellular space"/>
    <property type="evidence" value="ECO:0007669"/>
    <property type="project" value="TreeGrafter"/>
</dbReference>
<comment type="caution">
    <text evidence="7">The sequence shown here is derived from an EMBL/GenBank/DDBJ whole genome shotgun (WGS) entry which is preliminary data.</text>
</comment>
<proteinExistence type="inferred from homology"/>
<dbReference type="InterPro" id="IPR013818">
    <property type="entry name" value="Lipase"/>
</dbReference>
<dbReference type="Gene3D" id="3.40.50.1820">
    <property type="entry name" value="alpha/beta hydrolase"/>
    <property type="match status" value="1"/>
</dbReference>
<name>A0A1W0WWX6_HYPEX</name>
<evidence type="ECO:0000313" key="7">
    <source>
        <dbReference type="EMBL" id="OQV19688.1"/>
    </source>
</evidence>
<dbReference type="PRINTS" id="PR00821">
    <property type="entry name" value="TAGLIPASE"/>
</dbReference>
<dbReference type="PANTHER" id="PTHR11610">
    <property type="entry name" value="LIPASE"/>
    <property type="match status" value="1"/>
</dbReference>
<dbReference type="SUPFAM" id="SSF53474">
    <property type="entry name" value="alpha/beta-Hydrolases"/>
    <property type="match status" value="1"/>
</dbReference>
<feature type="chain" id="PRO_5013207041" evidence="5">
    <location>
        <begin position="23"/>
        <end position="568"/>
    </location>
</feature>
<dbReference type="OrthoDB" id="199913at2759"/>
<evidence type="ECO:0000256" key="2">
    <source>
        <dbReference type="ARBA" id="ARBA00010701"/>
    </source>
</evidence>
<dbReference type="CDD" id="cd00707">
    <property type="entry name" value="Pancreat_lipase_like"/>
    <property type="match status" value="1"/>
</dbReference>
<dbReference type="PANTHER" id="PTHR11610:SF186">
    <property type="entry name" value="FI22312P1"/>
    <property type="match status" value="1"/>
</dbReference>
<evidence type="ECO:0000313" key="8">
    <source>
        <dbReference type="Proteomes" id="UP000192578"/>
    </source>
</evidence>
<evidence type="ECO:0000256" key="3">
    <source>
        <dbReference type="ARBA" id="ARBA00022525"/>
    </source>
</evidence>
<sequence length="568" mass="61627">MRCISWLVCSLGLVNFPGKIDAGFPFLGQTFEQTGRLVADGVMTVLDTAVSGITETVSESNPTEPHGEDGGKLFLGVIKSYMEYETAQVDKGNDNRPKAVFYDDLGWFYRNGSLSNLDRLPASPNQIQTKFLLYTSPDQLTAEVLDYKDAASIQRSGFNPALPSVVVIHGFKTSSGTASLQWVMLFIDALFRRQGPGNYIVVDWSKGAQAPNYWAAAANTQLVGAQLASLIQLLCQVKQTNPSMFQLIGFSLGSHVSGFAGKRLNAANGGIKLGRIFGMDAAGPLFEHAGPGGRLAKGDANIVVAEHGSADGIKNGGLGIWQQIGDVDFYANGGKEQPGCGPVFAKALENILKFDFKSVPEAIQCNHNRNWLYVLQTFDPTCQFHSIPCDTYSNAILGRCIRTFPVEPNQSMGFYFQNSPTNSKMFFHTNAPSRDLSCGYHIKVTILAAKASTHGRGTFSVMFVDAKGNETTPYIIAHDGRLPAGKQAFLLVRSSIAPAAIKRVKILYHRFCQPDTCFADTVNIQSVTLATVANDVVKTSCQGIDMVSDMWVSLGLRDGKCKTGFRFG</sequence>
<feature type="signal peptide" evidence="5">
    <location>
        <begin position="1"/>
        <end position="22"/>
    </location>
</feature>
<keyword evidence="5" id="KW-0732">Signal</keyword>
<accession>A0A1W0WWX6</accession>
<protein>
    <submittedName>
        <fullName evidence="7">Hepatic triacylglycerol lipase</fullName>
    </submittedName>
</protein>